<dbReference type="RefSeq" id="WP_124732277.1">
    <property type="nucleotide sequence ID" value="NZ_CBCSKC010000041.1"/>
</dbReference>
<feature type="region of interest" description="Disordered" evidence="2">
    <location>
        <begin position="103"/>
        <end position="137"/>
    </location>
</feature>
<dbReference type="Proteomes" id="UP000278035">
    <property type="component" value="Chromosome"/>
</dbReference>
<dbReference type="AlphaFoldDB" id="A0A3G8M152"/>
<dbReference type="KEGG" id="slj:EGC82_19820"/>
<feature type="compositionally biased region" description="Basic and acidic residues" evidence="2">
    <location>
        <begin position="112"/>
        <end position="123"/>
    </location>
</feature>
<name>A0A3G8M152_9GAMM</name>
<comment type="similarity">
    <text evidence="1">Belongs to the prokaryotic/mitochondrial release factor family.</text>
</comment>
<dbReference type="PROSITE" id="PS00745">
    <property type="entry name" value="RF_PROK_I"/>
    <property type="match status" value="1"/>
</dbReference>
<feature type="compositionally biased region" description="Basic residues" evidence="2">
    <location>
        <begin position="124"/>
        <end position="137"/>
    </location>
</feature>
<sequence>MLEVSSSVILADWEIELNAIRSAGNGGQNVNKVATAIHLRFDIKRSTLPESYKEKLLNLSDSRISSEGIVIIKSQQFRTQLQNKEAALERLKELILSATVVQKSRRATKPTKGSERRRMDSKTKRGASKLMRKKIDL</sequence>
<evidence type="ECO:0000313" key="4">
    <source>
        <dbReference type="EMBL" id="AZG74800.1"/>
    </source>
</evidence>
<dbReference type="Pfam" id="PF00472">
    <property type="entry name" value="RF-1"/>
    <property type="match status" value="1"/>
</dbReference>
<dbReference type="SUPFAM" id="SSF75620">
    <property type="entry name" value="Release factor"/>
    <property type="match status" value="1"/>
</dbReference>
<gene>
    <name evidence="4" type="ORF">EGC82_19820</name>
</gene>
<evidence type="ECO:0000313" key="5">
    <source>
        <dbReference type="Proteomes" id="UP000278035"/>
    </source>
</evidence>
<dbReference type="InterPro" id="IPR045853">
    <property type="entry name" value="Pep_chain_release_fac_I_sf"/>
</dbReference>
<dbReference type="GO" id="GO:0004045">
    <property type="term" value="F:peptidyl-tRNA hydrolase activity"/>
    <property type="evidence" value="ECO:0007669"/>
    <property type="project" value="UniProtKB-EC"/>
</dbReference>
<dbReference type="GO" id="GO:0003747">
    <property type="term" value="F:translation release factor activity"/>
    <property type="evidence" value="ECO:0007669"/>
    <property type="project" value="InterPro"/>
</dbReference>
<dbReference type="NCBIfam" id="NF006718">
    <property type="entry name" value="PRK09256.1"/>
    <property type="match status" value="1"/>
</dbReference>
<feature type="domain" description="Prokaryotic-type class I peptide chain release factors" evidence="3">
    <location>
        <begin position="21"/>
        <end position="37"/>
    </location>
</feature>
<organism evidence="4 5">
    <name type="scientific">Shewanella livingstonensis</name>
    <dbReference type="NCBI Taxonomy" id="150120"/>
    <lineage>
        <taxon>Bacteria</taxon>
        <taxon>Pseudomonadati</taxon>
        <taxon>Pseudomonadota</taxon>
        <taxon>Gammaproteobacteria</taxon>
        <taxon>Alteromonadales</taxon>
        <taxon>Shewanellaceae</taxon>
        <taxon>Shewanella</taxon>
    </lineage>
</organism>
<dbReference type="PANTHER" id="PTHR47814:SF1">
    <property type="entry name" value="PEPTIDYL-TRNA HYDROLASE ARFB"/>
    <property type="match status" value="1"/>
</dbReference>
<accession>A0A3G8M152</accession>
<reference evidence="5" key="1">
    <citation type="submission" date="2018-11" db="EMBL/GenBank/DDBJ databases">
        <title>Shewanella sp. M2.</title>
        <authorList>
            <person name="Hwang Y.J."/>
            <person name="Hwang C.Y."/>
        </authorList>
    </citation>
    <scope>NUCLEOTIDE SEQUENCE [LARGE SCALE GENOMIC DNA]</scope>
    <source>
        <strain evidence="5">LMG 19866</strain>
    </source>
</reference>
<dbReference type="OrthoDB" id="9815709at2"/>
<dbReference type="GO" id="GO:0043022">
    <property type="term" value="F:ribosome binding"/>
    <property type="evidence" value="ECO:0007669"/>
    <property type="project" value="TreeGrafter"/>
</dbReference>
<evidence type="ECO:0000256" key="1">
    <source>
        <dbReference type="ARBA" id="ARBA00010835"/>
    </source>
</evidence>
<evidence type="ECO:0000259" key="3">
    <source>
        <dbReference type="PROSITE" id="PS00745"/>
    </source>
</evidence>
<dbReference type="EC" id="3.1.1.29" evidence="4"/>
<keyword evidence="5" id="KW-1185">Reference proteome</keyword>
<protein>
    <submittedName>
        <fullName evidence="4">Aminoacyl-tRNA hydrolase</fullName>
        <ecNumber evidence="4">3.1.1.29</ecNumber>
    </submittedName>
</protein>
<evidence type="ECO:0000256" key="2">
    <source>
        <dbReference type="SAM" id="MobiDB-lite"/>
    </source>
</evidence>
<keyword evidence="4" id="KW-0378">Hydrolase</keyword>
<dbReference type="EMBL" id="CP034015">
    <property type="protein sequence ID" value="AZG74800.1"/>
    <property type="molecule type" value="Genomic_DNA"/>
</dbReference>
<dbReference type="InterPro" id="IPR000352">
    <property type="entry name" value="Pep_chain_release_fac_I"/>
</dbReference>
<dbReference type="PANTHER" id="PTHR47814">
    <property type="entry name" value="PEPTIDYL-TRNA HYDROLASE ARFB"/>
    <property type="match status" value="1"/>
</dbReference>
<proteinExistence type="inferred from homology"/>
<dbReference type="Gene3D" id="3.30.160.20">
    <property type="match status" value="1"/>
</dbReference>
<dbReference type="GO" id="GO:0072344">
    <property type="term" value="P:rescue of stalled ribosome"/>
    <property type="evidence" value="ECO:0007669"/>
    <property type="project" value="TreeGrafter"/>
</dbReference>